<dbReference type="Pfam" id="PF00899">
    <property type="entry name" value="ThiF"/>
    <property type="match status" value="1"/>
</dbReference>
<dbReference type="InterPro" id="IPR000594">
    <property type="entry name" value="ThiF_NAD_FAD-bd"/>
</dbReference>
<dbReference type="GO" id="GO:0061504">
    <property type="term" value="P:cyclic threonylcarbamoyladenosine biosynthetic process"/>
    <property type="evidence" value="ECO:0007669"/>
    <property type="project" value="TreeGrafter"/>
</dbReference>
<dbReference type="Gene3D" id="3.40.50.720">
    <property type="entry name" value="NAD(P)-binding Rossmann-like Domain"/>
    <property type="match status" value="1"/>
</dbReference>
<accession>B9E249</accession>
<dbReference type="CDD" id="cd01487">
    <property type="entry name" value="E1_ThiF_like"/>
    <property type="match status" value="1"/>
</dbReference>
<dbReference type="InterPro" id="IPR012729">
    <property type="entry name" value="ThiF_fam2"/>
</dbReference>
<reference evidence="4" key="1">
    <citation type="submission" date="2005-09" db="EMBL/GenBank/DDBJ databases">
        <title>Complete genome sequence of Clostridium kluyveri and comparative genomics of Clostridia species.</title>
        <authorList>
            <person name="Inui M."/>
            <person name="Nonaka H."/>
            <person name="Shinoda Y."/>
            <person name="Ikenaga Y."/>
            <person name="Abe M."/>
            <person name="Naito K."/>
            <person name="Vertes A.A."/>
            <person name="Yukawa H."/>
        </authorList>
    </citation>
    <scope>NUCLEOTIDE SEQUENCE [LARGE SCALE GENOMIC DNA]</scope>
    <source>
        <strain evidence="4">NBRC 12016</strain>
    </source>
</reference>
<evidence type="ECO:0000259" key="2">
    <source>
        <dbReference type="Pfam" id="PF14453"/>
    </source>
</evidence>
<gene>
    <name evidence="3" type="ordered locus">CKR_1523</name>
</gene>
<dbReference type="PANTHER" id="PTHR43267">
    <property type="entry name" value="TRNA THREONYLCARBAMOYLADENOSINE DEHYDRATASE"/>
    <property type="match status" value="1"/>
</dbReference>
<dbReference type="AlphaFoldDB" id="B9E249"/>
<dbReference type="SUPFAM" id="SSF69572">
    <property type="entry name" value="Activating enzymes of the ubiquitin-like proteins"/>
    <property type="match status" value="1"/>
</dbReference>
<dbReference type="KEGG" id="ckr:CKR_1523"/>
<dbReference type="GO" id="GO:0061503">
    <property type="term" value="F:tRNA threonylcarbamoyladenosine dehydratase"/>
    <property type="evidence" value="ECO:0007669"/>
    <property type="project" value="TreeGrafter"/>
</dbReference>
<proteinExistence type="predicted"/>
<evidence type="ECO:0000313" key="3">
    <source>
        <dbReference type="EMBL" id="BAH06574.1"/>
    </source>
</evidence>
<dbReference type="InterPro" id="IPR045886">
    <property type="entry name" value="ThiF/MoeB/HesA"/>
</dbReference>
<dbReference type="NCBIfam" id="TIGR02354">
    <property type="entry name" value="thiF_fam2"/>
    <property type="match status" value="1"/>
</dbReference>
<protein>
    <recommendedName>
        <fullName evidence="5">Thiamine biosynthesis protein ThiF</fullName>
    </recommendedName>
</protein>
<dbReference type="HOGENOM" id="CLU_013325_10_4_9"/>
<name>B9E249_CLOK1</name>
<evidence type="ECO:0000259" key="1">
    <source>
        <dbReference type="Pfam" id="PF00899"/>
    </source>
</evidence>
<dbReference type="PANTHER" id="PTHR43267:SF3">
    <property type="entry name" value="THIF PROTEIN"/>
    <property type="match status" value="1"/>
</dbReference>
<dbReference type="SUPFAM" id="SSF54285">
    <property type="entry name" value="MoaD/ThiS"/>
    <property type="match status" value="1"/>
</dbReference>
<evidence type="ECO:0000313" key="4">
    <source>
        <dbReference type="Proteomes" id="UP000007969"/>
    </source>
</evidence>
<dbReference type="InterPro" id="IPR035985">
    <property type="entry name" value="Ubiquitin-activating_enz"/>
</dbReference>
<sequence length="272" mass="30498">MLEVAKMIIYVNERKANIKENTTVYELKKLMKNDADIIVYNGFIIKKDYTLKEKDRVVFIKRGEIPKEDEMEAMLMARHTPCVHQKIKRYTVGIAGLGGLGSNAALSLARVGIGKLLLVDFDVVEPSNLNRQQYYIKHLGMKKTDALEQIIKDCNPYVKIEKANIYLDESNIVEVFKDVDIIVEAFDNPKCKAMLANISLSKLKDKKIIVASGMAGYFSSNKIKTKKIKDNFYLVGDGENEAKPGCGLMAPRVAIAANHQANAVLRIILGEE</sequence>
<dbReference type="InterPro" id="IPR016155">
    <property type="entry name" value="Mopterin_synth/thiamin_S_b"/>
</dbReference>
<dbReference type="NCBIfam" id="NF006395">
    <property type="entry name" value="PRK08644.1"/>
    <property type="match status" value="1"/>
</dbReference>
<dbReference type="GO" id="GO:0008641">
    <property type="term" value="F:ubiquitin-like modifier activating enzyme activity"/>
    <property type="evidence" value="ECO:0007669"/>
    <property type="project" value="InterPro"/>
</dbReference>
<dbReference type="Pfam" id="PF14453">
    <property type="entry name" value="ThiS-like"/>
    <property type="match status" value="1"/>
</dbReference>
<organism evidence="3 4">
    <name type="scientific">Clostridium kluyveri (strain NBRC 12016)</name>
    <dbReference type="NCBI Taxonomy" id="583346"/>
    <lineage>
        <taxon>Bacteria</taxon>
        <taxon>Bacillati</taxon>
        <taxon>Bacillota</taxon>
        <taxon>Clostridia</taxon>
        <taxon>Eubacteriales</taxon>
        <taxon>Clostridiaceae</taxon>
        <taxon>Clostridium</taxon>
    </lineage>
</organism>
<evidence type="ECO:0008006" key="5">
    <source>
        <dbReference type="Google" id="ProtNLM"/>
    </source>
</evidence>
<dbReference type="InterPro" id="IPR032726">
    <property type="entry name" value="ThiS-like_dom"/>
</dbReference>
<feature type="domain" description="THIF-type NAD/FAD binding fold" evidence="1">
    <location>
        <begin position="84"/>
        <end position="271"/>
    </location>
</feature>
<dbReference type="Proteomes" id="UP000007969">
    <property type="component" value="Chromosome"/>
</dbReference>
<feature type="domain" description="ThiS-like ubiquitin" evidence="2">
    <location>
        <begin position="7"/>
        <end position="63"/>
    </location>
</feature>
<dbReference type="EMBL" id="AP009049">
    <property type="protein sequence ID" value="BAH06574.1"/>
    <property type="molecule type" value="Genomic_DNA"/>
</dbReference>